<dbReference type="Proteomes" id="UP000618382">
    <property type="component" value="Unassembled WGS sequence"/>
</dbReference>
<comment type="caution">
    <text evidence="3">The sequence shown here is derived from an EMBL/GenBank/DDBJ whole genome shotgun (WGS) entry which is preliminary data.</text>
</comment>
<reference evidence="3 4" key="1">
    <citation type="submission" date="2020-07" db="EMBL/GenBank/DDBJ databases">
        <title>Sequencing the genomes of 1000 actinobacteria strains.</title>
        <authorList>
            <person name="Klenk H.-P."/>
        </authorList>
    </citation>
    <scope>NUCLEOTIDE SEQUENCE [LARGE SCALE GENOMIC DNA]</scope>
    <source>
        <strain evidence="3 4">DSM 24482</strain>
    </source>
</reference>
<organism evidence="3 4">
    <name type="scientific">Cellulomonas oligotrophica</name>
    <dbReference type="NCBI Taxonomy" id="931536"/>
    <lineage>
        <taxon>Bacteria</taxon>
        <taxon>Bacillati</taxon>
        <taxon>Actinomycetota</taxon>
        <taxon>Actinomycetes</taxon>
        <taxon>Micrococcales</taxon>
        <taxon>Cellulomonadaceae</taxon>
        <taxon>Cellulomonas</taxon>
    </lineage>
</organism>
<sequence length="296" mass="32172">MTRHVGIDLAWGTTARTGVAVLDEAGRLVHSSSVVTDAQIDDVLAEHVGAAPVVAAIDAPLVVPNATGMREAERLVTRHFGRFSAGAYPANRANPHFDPPRAESLARRHGWATDPGVRPDDATSVAVEVYPHPAMVMLFGLDRVLPYKARRGRDVASRTAAWQLLLDHLDRVAGTLLGLPTSPRWAEIRHAAAAAHRPVDLDRLEDEVDAIVCAYLAWLWHHEPERMVVLGTAADGYIVVPGLPDPHEARSRPTTPRRDPDAARRRAVDAVLAEMPMLTPEAARRLVAIVSVELQA</sequence>
<keyword evidence="5" id="KW-1185">Reference proteome</keyword>
<dbReference type="PIRSF" id="PIRSF018008">
    <property type="entry name" value="UCP018008"/>
    <property type="match status" value="1"/>
</dbReference>
<evidence type="ECO:0000313" key="2">
    <source>
        <dbReference type="EMBL" id="GIG30897.1"/>
    </source>
</evidence>
<dbReference type="AlphaFoldDB" id="A0A7Y9FF11"/>
<evidence type="ECO:0000256" key="1">
    <source>
        <dbReference type="SAM" id="MobiDB-lite"/>
    </source>
</evidence>
<dbReference type="InterPro" id="IPR007362">
    <property type="entry name" value="DUF429"/>
</dbReference>
<evidence type="ECO:0000313" key="4">
    <source>
        <dbReference type="Proteomes" id="UP000577956"/>
    </source>
</evidence>
<dbReference type="Proteomes" id="UP000577956">
    <property type="component" value="Unassembled WGS sequence"/>
</dbReference>
<accession>A0A7Y9FF11</accession>
<feature type="compositionally biased region" description="Basic and acidic residues" evidence="1">
    <location>
        <begin position="245"/>
        <end position="265"/>
    </location>
</feature>
<dbReference type="Pfam" id="PF04250">
    <property type="entry name" value="DUF429"/>
    <property type="match status" value="1"/>
</dbReference>
<dbReference type="EMBL" id="BONN01000001">
    <property type="protein sequence ID" value="GIG30897.1"/>
    <property type="molecule type" value="Genomic_DNA"/>
</dbReference>
<gene>
    <name evidence="3" type="ORF">BKA21_001644</name>
    <name evidence="2" type="ORF">Col01nite_00560</name>
</gene>
<reference evidence="2 5" key="2">
    <citation type="submission" date="2021-01" db="EMBL/GenBank/DDBJ databases">
        <title>Whole genome shotgun sequence of Cellulomonas oligotrophica NBRC 109435.</title>
        <authorList>
            <person name="Komaki H."/>
            <person name="Tamura T."/>
        </authorList>
    </citation>
    <scope>NUCLEOTIDE SEQUENCE [LARGE SCALE GENOMIC DNA]</scope>
    <source>
        <strain evidence="2 5">NBRC 109435</strain>
    </source>
</reference>
<proteinExistence type="predicted"/>
<evidence type="ECO:0000313" key="5">
    <source>
        <dbReference type="Proteomes" id="UP000618382"/>
    </source>
</evidence>
<dbReference type="InterPro" id="IPR008306">
    <property type="entry name" value="UCP018008"/>
</dbReference>
<protein>
    <submittedName>
        <fullName evidence="3">Putative RNase H-like nuclease</fullName>
    </submittedName>
</protein>
<dbReference type="RefSeq" id="WP_170208920.1">
    <property type="nucleotide sequence ID" value="NZ_BAABFI010000002.1"/>
</dbReference>
<name>A0A7Y9FF11_9CELL</name>
<feature type="region of interest" description="Disordered" evidence="1">
    <location>
        <begin position="244"/>
        <end position="265"/>
    </location>
</feature>
<evidence type="ECO:0000313" key="3">
    <source>
        <dbReference type="EMBL" id="NYD86095.1"/>
    </source>
</evidence>
<dbReference type="EMBL" id="JACCBK010000001">
    <property type="protein sequence ID" value="NYD86095.1"/>
    <property type="molecule type" value="Genomic_DNA"/>
</dbReference>